<keyword evidence="2" id="KW-1185">Reference proteome</keyword>
<gene>
    <name evidence="1" type="ORF">MB2181_05440</name>
</gene>
<evidence type="ECO:0000313" key="1">
    <source>
        <dbReference type="EMBL" id="EAV47495.1"/>
    </source>
</evidence>
<dbReference type="SUPFAM" id="SSF51735">
    <property type="entry name" value="NAD(P)-binding Rossmann-fold domains"/>
    <property type="match status" value="1"/>
</dbReference>
<protein>
    <submittedName>
        <fullName evidence="1">ActC family protein</fullName>
    </submittedName>
</protein>
<name>A0P7I5_9PROT</name>
<evidence type="ECO:0000313" key="2">
    <source>
        <dbReference type="Proteomes" id="UP000054262"/>
    </source>
</evidence>
<dbReference type="InterPro" id="IPR036291">
    <property type="entry name" value="NAD(P)-bd_dom_sf"/>
</dbReference>
<dbReference type="Proteomes" id="UP000054262">
    <property type="component" value="Unassembled WGS sequence"/>
</dbReference>
<dbReference type="AlphaFoldDB" id="A0P7I5"/>
<dbReference type="Gene3D" id="3.40.50.720">
    <property type="entry name" value="NAD(P)-binding Rossmann-like Domain"/>
    <property type="match status" value="1"/>
</dbReference>
<organism evidence="1 2">
    <name type="scientific">Methylophilales bacterium HTCC2181</name>
    <dbReference type="NCBI Taxonomy" id="383631"/>
    <lineage>
        <taxon>Bacteria</taxon>
        <taxon>Pseudomonadati</taxon>
        <taxon>Pseudomonadota</taxon>
        <taxon>Betaproteobacteria</taxon>
        <taxon>Nitrosomonadales</taxon>
        <taxon>OM43 clade</taxon>
    </lineage>
</organism>
<accession>A0P7I5</accession>
<proteinExistence type="predicted"/>
<reference evidence="1 2" key="1">
    <citation type="submission" date="2006-11" db="EMBL/GenBank/DDBJ databases">
        <authorList>
            <person name="Giovannoni S."/>
            <person name="Vergin K."/>
            <person name="Ferriera S."/>
            <person name="Johnson J."/>
            <person name="Kravitz S."/>
            <person name="Beeson K."/>
            <person name="Sutton G."/>
            <person name="Rogers Y.-H."/>
            <person name="Friedman R."/>
            <person name="Frazier M."/>
            <person name="Venter J.C."/>
        </authorList>
    </citation>
    <scope>NUCLEOTIDE SEQUENCE [LARGE SCALE GENOMIC DNA]</scope>
    <source>
        <strain evidence="1 2">HTCC2181</strain>
    </source>
</reference>
<comment type="caution">
    <text evidence="1">The sequence shown here is derived from an EMBL/GenBank/DDBJ whole genome shotgun (WGS) entry which is preliminary data.</text>
</comment>
<sequence length="267" mass="30428">MKIGMALKDQCTVIGVKRNPPKTFTEFQIIGHDIFDSSFELLLKKINPTYLLYAVAADDQLSESYRKAYVDGVNICLRSVSRHCPSLKHVFFVSSTRVYGQRNQQVMSESTLPEPHDFGGSALLEGETLVNKSSVPSTVLRLSGIYGDQRTYLLRMAEDETRWPENNRWTNRIHEDDAVGFISFLIHQLISGLPVESLYLVTDNSSALLFDVLNHIREAQGLDMIIRKSSLPFEGKKLQSEIIPKTDFIYRYPDYKIGYSSIIAYFK</sequence>
<dbReference type="EMBL" id="AAUX01000001">
    <property type="protein sequence ID" value="EAV47495.1"/>
    <property type="molecule type" value="Genomic_DNA"/>
</dbReference>